<gene>
    <name evidence="2" type="ORF">QSV35_19115</name>
</gene>
<protein>
    <recommendedName>
        <fullName evidence="4">SHOCT domain-containing protein</fullName>
    </recommendedName>
</protein>
<evidence type="ECO:0008006" key="4">
    <source>
        <dbReference type="Google" id="ProtNLM"/>
    </source>
</evidence>
<keyword evidence="3" id="KW-1185">Reference proteome</keyword>
<sequence length="104" mass="11516">MSTAVAASLAAAHFAGPWIGFGWWFLFFPLFWIIVAIVLFAIFGRRRWRTANGADGAYGRPDPSRAAEATLAERFAQGDIDESEYRKRLEVLRANAASSGQPRP</sequence>
<comment type="caution">
    <text evidence="2">The sequence shown here is derived from an EMBL/GenBank/DDBJ whole genome shotgun (WGS) entry which is preliminary data.</text>
</comment>
<evidence type="ECO:0000313" key="2">
    <source>
        <dbReference type="EMBL" id="MDL9981448.1"/>
    </source>
</evidence>
<keyword evidence="1" id="KW-1133">Transmembrane helix</keyword>
<reference evidence="2 3" key="1">
    <citation type="submission" date="2023-06" db="EMBL/GenBank/DDBJ databases">
        <title>Microbacterium sp. nov., isolated from a waste landfill.</title>
        <authorList>
            <person name="Wen W."/>
        </authorList>
    </citation>
    <scope>NUCLEOTIDE SEQUENCE [LARGE SCALE GENOMIC DNA]</scope>
    <source>
        <strain evidence="2 3">ASV49</strain>
    </source>
</reference>
<dbReference type="EMBL" id="JASXSZ010000008">
    <property type="protein sequence ID" value="MDL9981448.1"/>
    <property type="molecule type" value="Genomic_DNA"/>
</dbReference>
<evidence type="ECO:0000313" key="3">
    <source>
        <dbReference type="Proteomes" id="UP001235064"/>
    </source>
</evidence>
<feature type="transmembrane region" description="Helical" evidence="1">
    <location>
        <begin position="24"/>
        <end position="43"/>
    </location>
</feature>
<proteinExistence type="predicted"/>
<dbReference type="Proteomes" id="UP001235064">
    <property type="component" value="Unassembled WGS sequence"/>
</dbReference>
<name>A0ABT7N461_9MICO</name>
<keyword evidence="1" id="KW-0472">Membrane</keyword>
<keyword evidence="1" id="KW-0812">Transmembrane</keyword>
<organism evidence="2 3">
    <name type="scientific">Microbacterium candidum</name>
    <dbReference type="NCBI Taxonomy" id="3041922"/>
    <lineage>
        <taxon>Bacteria</taxon>
        <taxon>Bacillati</taxon>
        <taxon>Actinomycetota</taxon>
        <taxon>Actinomycetes</taxon>
        <taxon>Micrococcales</taxon>
        <taxon>Microbacteriaceae</taxon>
        <taxon>Microbacterium</taxon>
    </lineage>
</organism>
<accession>A0ABT7N461</accession>
<evidence type="ECO:0000256" key="1">
    <source>
        <dbReference type="SAM" id="Phobius"/>
    </source>
</evidence>
<dbReference type="RefSeq" id="WP_286290564.1">
    <property type="nucleotide sequence ID" value="NZ_JASXSZ010000008.1"/>
</dbReference>